<protein>
    <submittedName>
        <fullName evidence="4">Damage-inducible protein DinB</fullName>
    </submittedName>
</protein>
<feature type="binding site" evidence="3">
    <location>
        <position position="134"/>
    </location>
    <ligand>
        <name>a divalent metal cation</name>
        <dbReference type="ChEBI" id="CHEBI:60240"/>
    </ligand>
</feature>
<evidence type="ECO:0000313" key="5">
    <source>
        <dbReference type="Proteomes" id="UP000276770"/>
    </source>
</evidence>
<dbReference type="SUPFAM" id="SSF109854">
    <property type="entry name" value="DinB/YfiT-like putative metalloenzymes"/>
    <property type="match status" value="1"/>
</dbReference>
<comment type="caution">
    <text evidence="4">The sequence shown here is derived from an EMBL/GenBank/DDBJ whole genome shotgun (WGS) entry which is preliminary data.</text>
</comment>
<dbReference type="Gene3D" id="1.20.120.450">
    <property type="entry name" value="dinb family like domain"/>
    <property type="match status" value="1"/>
</dbReference>
<evidence type="ECO:0000313" key="4">
    <source>
        <dbReference type="EMBL" id="RLQ92273.1"/>
    </source>
</evidence>
<proteinExistence type="inferred from homology"/>
<dbReference type="Proteomes" id="UP000276770">
    <property type="component" value="Unassembled WGS sequence"/>
</dbReference>
<dbReference type="RefSeq" id="WP_121682338.1">
    <property type="nucleotide sequence ID" value="NZ_RCVZ01000019.1"/>
</dbReference>
<gene>
    <name evidence="4" type="ORF">D9X91_19545</name>
</gene>
<dbReference type="PANTHER" id="PTHR37302:SF3">
    <property type="entry name" value="DAMAGE-INDUCIBLE PROTEIN DINB"/>
    <property type="match status" value="1"/>
</dbReference>
<comment type="similarity">
    <text evidence="1">Belongs to the DinB family.</text>
</comment>
<dbReference type="PANTHER" id="PTHR37302">
    <property type="entry name" value="SLR1116 PROTEIN"/>
    <property type="match status" value="1"/>
</dbReference>
<dbReference type="InterPro" id="IPR007837">
    <property type="entry name" value="DinB"/>
</dbReference>
<accession>A0A3L7JNB6</accession>
<dbReference type="InterPro" id="IPR034660">
    <property type="entry name" value="DinB/YfiT-like"/>
</dbReference>
<evidence type="ECO:0000256" key="2">
    <source>
        <dbReference type="ARBA" id="ARBA00022723"/>
    </source>
</evidence>
<evidence type="ECO:0000256" key="3">
    <source>
        <dbReference type="PIRSR" id="PIRSR607837-1"/>
    </source>
</evidence>
<evidence type="ECO:0000256" key="1">
    <source>
        <dbReference type="ARBA" id="ARBA00008635"/>
    </source>
</evidence>
<feature type="binding site" evidence="3">
    <location>
        <position position="130"/>
    </location>
    <ligand>
        <name>a divalent metal cation</name>
        <dbReference type="ChEBI" id="CHEBI:60240"/>
    </ligand>
</feature>
<keyword evidence="2 3" id="KW-0479">Metal-binding</keyword>
<dbReference type="OrthoDB" id="118635at2"/>
<dbReference type="AlphaFoldDB" id="A0A3L7JNB6"/>
<reference evidence="4 5" key="1">
    <citation type="submission" date="2018-10" db="EMBL/GenBank/DDBJ databases">
        <title>Falsibacillus sp. genome draft.</title>
        <authorList>
            <person name="Shi S."/>
        </authorList>
    </citation>
    <scope>NUCLEOTIDE SEQUENCE [LARGE SCALE GENOMIC DNA]</scope>
    <source>
        <strain evidence="4 5">GY 10110</strain>
    </source>
</reference>
<organism evidence="4 5">
    <name type="scientific">Falsibacillus albus</name>
    <dbReference type="NCBI Taxonomy" id="2478915"/>
    <lineage>
        <taxon>Bacteria</taxon>
        <taxon>Bacillati</taxon>
        <taxon>Bacillota</taxon>
        <taxon>Bacilli</taxon>
        <taxon>Bacillales</taxon>
        <taxon>Bacillaceae</taxon>
        <taxon>Falsibacillus</taxon>
    </lineage>
</organism>
<sequence length="160" mass="18685">MDVLAKQYDWIKRTRELLFQYCESLPQEDYVKELEIFAGDSILSSQVHVANCYRWWLGVRTLGKSYPETTPESVKDINGVRSLFKEVDDLVQEFLSEFQGDWDKIIHMTLSSGEKLEPTTLWLYTHTTTHEFHHKGQIVKMGRYLGHIPPDTDLIEPPVL</sequence>
<keyword evidence="5" id="KW-1185">Reference proteome</keyword>
<feature type="binding site" evidence="3">
    <location>
        <position position="48"/>
    </location>
    <ligand>
        <name>a divalent metal cation</name>
        <dbReference type="ChEBI" id="CHEBI:60240"/>
    </ligand>
</feature>
<dbReference type="EMBL" id="RCVZ01000019">
    <property type="protein sequence ID" value="RLQ92273.1"/>
    <property type="molecule type" value="Genomic_DNA"/>
</dbReference>
<dbReference type="Pfam" id="PF05163">
    <property type="entry name" value="DinB"/>
    <property type="match status" value="1"/>
</dbReference>
<name>A0A3L7JNB6_9BACI</name>
<dbReference type="GO" id="GO:0046872">
    <property type="term" value="F:metal ion binding"/>
    <property type="evidence" value="ECO:0007669"/>
    <property type="project" value="UniProtKB-KW"/>
</dbReference>